<feature type="transmembrane region" description="Helical" evidence="1">
    <location>
        <begin position="146"/>
        <end position="164"/>
    </location>
</feature>
<keyword evidence="1" id="KW-0812">Transmembrane</keyword>
<keyword evidence="1" id="KW-1133">Transmembrane helix</keyword>
<dbReference type="PANTHER" id="PTHR12840:SF1">
    <property type="entry name" value="NADH DEHYDROGENASE [UBIQUINONE] 1 BETA SUBCOMPLEX SUBUNIT 8, MITOCHONDRIAL"/>
    <property type="match status" value="1"/>
</dbReference>
<dbReference type="Proteomes" id="UP000053825">
    <property type="component" value="Unassembled WGS sequence"/>
</dbReference>
<protein>
    <submittedName>
        <fullName evidence="2">NADH dehydrogenase [ubiquinone] 1 beta subcomplex subunit 8, mitochondrial</fullName>
    </submittedName>
</protein>
<dbReference type="STRING" id="597456.A0A0L7R3L8"/>
<dbReference type="AlphaFoldDB" id="A0A0L7R3L8"/>
<proteinExistence type="predicted"/>
<dbReference type="InterPro" id="IPR008699">
    <property type="entry name" value="NDUFB8"/>
</dbReference>
<dbReference type="PANTHER" id="PTHR12840">
    <property type="entry name" value="NADH-UBIQUINONE OXIDOREDUCTASE ASHI SUBUNIT"/>
    <property type="match status" value="1"/>
</dbReference>
<sequence>MAALRKLGQFSRKLFVKNTPFKCTTRSYEEFKKMDMDYALRDLEEYVSLKPLLVGPYPRTEAERLKAAERYGMHPDEYKPFPEEMSDQGDYPDLPWISVEARDPFYPWDFPVTRRNFGEPVHFNDDMMGEDRYDYGVRKYIEDHHASAIFIACFIGIIVLGSYAPTVSQPMMDKQYPGQGEHYTFQIK</sequence>
<evidence type="ECO:0000313" key="2">
    <source>
        <dbReference type="EMBL" id="KOC65346.1"/>
    </source>
</evidence>
<dbReference type="EMBL" id="KQ414663">
    <property type="protein sequence ID" value="KOC65346.1"/>
    <property type="molecule type" value="Genomic_DNA"/>
</dbReference>
<keyword evidence="2" id="KW-0830">Ubiquinone</keyword>
<keyword evidence="3" id="KW-1185">Reference proteome</keyword>
<accession>A0A0L7R3L8</accession>
<reference evidence="2 3" key="1">
    <citation type="submission" date="2015-07" db="EMBL/GenBank/DDBJ databases">
        <title>The genome of Habropoda laboriosa.</title>
        <authorList>
            <person name="Pan H."/>
            <person name="Kapheim K."/>
        </authorList>
    </citation>
    <scope>NUCLEOTIDE SEQUENCE [LARGE SCALE GENOMIC DNA]</scope>
    <source>
        <strain evidence="2">0110345459</strain>
    </source>
</reference>
<keyword evidence="1" id="KW-0472">Membrane</keyword>
<name>A0A0L7R3L8_9HYME</name>
<gene>
    <name evidence="2" type="ORF">WH47_09925</name>
</gene>
<evidence type="ECO:0000313" key="3">
    <source>
        <dbReference type="Proteomes" id="UP000053825"/>
    </source>
</evidence>
<evidence type="ECO:0000256" key="1">
    <source>
        <dbReference type="SAM" id="Phobius"/>
    </source>
</evidence>
<dbReference type="GO" id="GO:0005739">
    <property type="term" value="C:mitochondrion"/>
    <property type="evidence" value="ECO:0007669"/>
    <property type="project" value="InterPro"/>
</dbReference>
<organism evidence="2 3">
    <name type="scientific">Habropoda laboriosa</name>
    <dbReference type="NCBI Taxonomy" id="597456"/>
    <lineage>
        <taxon>Eukaryota</taxon>
        <taxon>Metazoa</taxon>
        <taxon>Ecdysozoa</taxon>
        <taxon>Arthropoda</taxon>
        <taxon>Hexapoda</taxon>
        <taxon>Insecta</taxon>
        <taxon>Pterygota</taxon>
        <taxon>Neoptera</taxon>
        <taxon>Endopterygota</taxon>
        <taxon>Hymenoptera</taxon>
        <taxon>Apocrita</taxon>
        <taxon>Aculeata</taxon>
        <taxon>Apoidea</taxon>
        <taxon>Anthophila</taxon>
        <taxon>Apidae</taxon>
        <taxon>Habropoda</taxon>
    </lineage>
</organism>
<dbReference type="OrthoDB" id="2014058at2759"/>
<dbReference type="Pfam" id="PF05821">
    <property type="entry name" value="NDUF_B8"/>
    <property type="match status" value="1"/>
</dbReference>